<organism evidence="2 3">
    <name type="scientific">Aspergillus steynii IBT 23096</name>
    <dbReference type="NCBI Taxonomy" id="1392250"/>
    <lineage>
        <taxon>Eukaryota</taxon>
        <taxon>Fungi</taxon>
        <taxon>Dikarya</taxon>
        <taxon>Ascomycota</taxon>
        <taxon>Pezizomycotina</taxon>
        <taxon>Eurotiomycetes</taxon>
        <taxon>Eurotiomycetidae</taxon>
        <taxon>Eurotiales</taxon>
        <taxon>Aspergillaceae</taxon>
        <taxon>Aspergillus</taxon>
        <taxon>Aspergillus subgen. Circumdati</taxon>
    </lineage>
</organism>
<dbReference type="PANTHER" id="PTHR42070:SF1">
    <property type="entry name" value="FILAMENT ASSOCIATED PROTEIN, PUTATIVE (AFU_ORTHOLOGUE AFUA_8G06630)-RELATED"/>
    <property type="match status" value="1"/>
</dbReference>
<name>A0A2I2G1Q4_9EURO</name>
<dbReference type="OrthoDB" id="4505928at2759"/>
<reference evidence="2 3" key="1">
    <citation type="submission" date="2016-12" db="EMBL/GenBank/DDBJ databases">
        <title>The genomes of Aspergillus section Nigri reveals drivers in fungal speciation.</title>
        <authorList>
            <consortium name="DOE Joint Genome Institute"/>
            <person name="Vesth T.C."/>
            <person name="Nybo J."/>
            <person name="Theobald S."/>
            <person name="Brandl J."/>
            <person name="Frisvad J.C."/>
            <person name="Nielsen K.F."/>
            <person name="Lyhne E.K."/>
            <person name="Kogle M.E."/>
            <person name="Kuo A."/>
            <person name="Riley R."/>
            <person name="Clum A."/>
            <person name="Nolan M."/>
            <person name="Lipzen A."/>
            <person name="Salamov A."/>
            <person name="Henrissat B."/>
            <person name="Wiebenga A."/>
            <person name="De Vries R.P."/>
            <person name="Grigoriev I.V."/>
            <person name="Mortensen U.H."/>
            <person name="Andersen M.R."/>
            <person name="Baker S.E."/>
        </authorList>
    </citation>
    <scope>NUCLEOTIDE SEQUENCE [LARGE SCALE GENOMIC DNA]</scope>
    <source>
        <strain evidence="2 3">IBT 23096</strain>
    </source>
</reference>
<feature type="coiled-coil region" evidence="1">
    <location>
        <begin position="52"/>
        <end position="97"/>
    </location>
</feature>
<protein>
    <recommendedName>
        <fullName evidence="4">BZIP domain-containing protein</fullName>
    </recommendedName>
</protein>
<evidence type="ECO:0008006" key="4">
    <source>
        <dbReference type="Google" id="ProtNLM"/>
    </source>
</evidence>
<dbReference type="RefSeq" id="XP_024702110.1">
    <property type="nucleotide sequence ID" value="XM_024854894.1"/>
</dbReference>
<comment type="caution">
    <text evidence="2">The sequence shown here is derived from an EMBL/GenBank/DDBJ whole genome shotgun (WGS) entry which is preliminary data.</text>
</comment>
<dbReference type="CDD" id="cd14688">
    <property type="entry name" value="bZIP_YAP"/>
    <property type="match status" value="1"/>
</dbReference>
<evidence type="ECO:0000256" key="1">
    <source>
        <dbReference type="SAM" id="Coils"/>
    </source>
</evidence>
<dbReference type="STRING" id="1392250.A0A2I2G1Q4"/>
<dbReference type="VEuPathDB" id="FungiDB:P170DRAFT_511485"/>
<dbReference type="GeneID" id="36562600"/>
<dbReference type="EMBL" id="MSFO01000006">
    <property type="protein sequence ID" value="PLB46808.1"/>
    <property type="molecule type" value="Genomic_DNA"/>
</dbReference>
<gene>
    <name evidence="2" type="ORF">P170DRAFT_511485</name>
</gene>
<keyword evidence="3" id="KW-1185">Reference proteome</keyword>
<evidence type="ECO:0000313" key="2">
    <source>
        <dbReference type="EMBL" id="PLB46808.1"/>
    </source>
</evidence>
<evidence type="ECO:0000313" key="3">
    <source>
        <dbReference type="Proteomes" id="UP000234275"/>
    </source>
</evidence>
<keyword evidence="1" id="KW-0175">Coiled coil</keyword>
<dbReference type="Proteomes" id="UP000234275">
    <property type="component" value="Unassembled WGS sequence"/>
</dbReference>
<dbReference type="PANTHER" id="PTHR42070">
    <property type="entry name" value="FILAMENT ASSOCIATED PROTEIN, PUTATIVE (AFU_ORTHOLOGUE AFUA_8G06630)-RELATED"/>
    <property type="match status" value="1"/>
</dbReference>
<dbReference type="AlphaFoldDB" id="A0A2I2G1Q4"/>
<proteinExistence type="predicted"/>
<accession>A0A2I2G1Q4</accession>
<sequence length="273" mass="30493">MTSRWLDYGMTAENSMDLPGASETSSTYRVLLARKFFRSSYGVKIDRLARVRENQRKSRAKKQEHVRDLEQKLASFQERIRRQHVEHRLAVQRLEAENAKLKHLLAGSGLTASQIDGYLQADSDPAMAEKIAIPPIRGAEAGCGIKHSDTVATRYSRSGPVNAQQGLSEQPGIDGIPDQRDIEPSLISKQDQSICGCTPAEDEKSWPTNEDILNTTLCALAEELINQYNTCGVDMAEIRRKLWSGFSKGLTTDEGCRVQNQILFQVLDEISNN</sequence>